<evidence type="ECO:0000313" key="5">
    <source>
        <dbReference type="EMBL" id="KAK9704236.1"/>
    </source>
</evidence>
<dbReference type="PANTHER" id="PTHR11740:SF0">
    <property type="entry name" value="CASEIN KINASE II SUBUNIT BETA"/>
    <property type="match status" value="1"/>
</dbReference>
<feature type="region of interest" description="Disordered" evidence="4">
    <location>
        <begin position="223"/>
        <end position="301"/>
    </location>
</feature>
<dbReference type="SUPFAM" id="SSF57798">
    <property type="entry name" value="Casein kinase II beta subunit"/>
    <property type="match status" value="1"/>
</dbReference>
<proteinExistence type="inferred from homology"/>
<dbReference type="PANTHER" id="PTHR11740">
    <property type="entry name" value="CASEIN KINASE II SUBUNIT BETA"/>
    <property type="match status" value="1"/>
</dbReference>
<comment type="subunit">
    <text evidence="3">Tetramer of two alpha and two beta subunits.</text>
</comment>
<comment type="caution">
    <text evidence="5">The sequence shown here is derived from an EMBL/GenBank/DDBJ whole genome shotgun (WGS) entry which is preliminary data.</text>
</comment>
<name>A0ABR2VVP2_9FUNG</name>
<dbReference type="Pfam" id="PF01214">
    <property type="entry name" value="CK_II_beta"/>
    <property type="match status" value="1"/>
</dbReference>
<comment type="function">
    <text evidence="2 3">Regulatory subunit of casein kinase II/CK2. As part of the kinase complex regulates the basal catalytic activity of the alpha subunit a constitutively active serine/threonine-protein kinase that phosphorylates a large number of substrates containing acidic residues C-terminal to the phosphorylated serine or threonine.</text>
</comment>
<dbReference type="PRINTS" id="PR00472">
    <property type="entry name" value="CASNKINASEII"/>
</dbReference>
<evidence type="ECO:0000256" key="1">
    <source>
        <dbReference type="ARBA" id="ARBA00006941"/>
    </source>
</evidence>
<evidence type="ECO:0000256" key="4">
    <source>
        <dbReference type="SAM" id="MobiDB-lite"/>
    </source>
</evidence>
<dbReference type="Proteomes" id="UP001479436">
    <property type="component" value="Unassembled WGS sequence"/>
</dbReference>
<dbReference type="InterPro" id="IPR016149">
    <property type="entry name" value="Casein_kin_II_reg-sub_N"/>
</dbReference>
<feature type="compositionally biased region" description="Acidic residues" evidence="4">
    <location>
        <begin position="240"/>
        <end position="251"/>
    </location>
</feature>
<keyword evidence="6" id="KW-1185">Reference proteome</keyword>
<reference evidence="5 6" key="1">
    <citation type="submission" date="2023-04" db="EMBL/GenBank/DDBJ databases">
        <title>Genome of Basidiobolus ranarum AG-B5.</title>
        <authorList>
            <person name="Stajich J.E."/>
            <person name="Carter-House D."/>
            <person name="Gryganskyi A."/>
        </authorList>
    </citation>
    <scope>NUCLEOTIDE SEQUENCE [LARGE SCALE GENOMIC DNA]</scope>
    <source>
        <strain evidence="5 6">AG-B5</strain>
    </source>
</reference>
<dbReference type="Gene3D" id="1.10.1820.10">
    <property type="entry name" value="protein kinase ck2 holoenzyme, chain C, domain 1"/>
    <property type="match status" value="1"/>
</dbReference>
<gene>
    <name evidence="5" type="primary">CKB1_3</name>
    <name evidence="5" type="ORF">K7432_010307</name>
</gene>
<dbReference type="SMART" id="SM01085">
    <property type="entry name" value="CK_II_beta"/>
    <property type="match status" value="1"/>
</dbReference>
<organism evidence="5 6">
    <name type="scientific">Basidiobolus ranarum</name>
    <dbReference type="NCBI Taxonomy" id="34480"/>
    <lineage>
        <taxon>Eukaryota</taxon>
        <taxon>Fungi</taxon>
        <taxon>Fungi incertae sedis</taxon>
        <taxon>Zoopagomycota</taxon>
        <taxon>Entomophthoromycotina</taxon>
        <taxon>Basidiobolomycetes</taxon>
        <taxon>Basidiobolales</taxon>
        <taxon>Basidiobolaceae</taxon>
        <taxon>Basidiobolus</taxon>
    </lineage>
</organism>
<dbReference type="Gene3D" id="2.20.25.20">
    <property type="match status" value="1"/>
</dbReference>
<dbReference type="EMBL" id="JASJQH010007575">
    <property type="protein sequence ID" value="KAK9704236.1"/>
    <property type="molecule type" value="Genomic_DNA"/>
</dbReference>
<evidence type="ECO:0000256" key="2">
    <source>
        <dbReference type="ARBA" id="ARBA00045899"/>
    </source>
</evidence>
<sequence>MNTNSESSKQLPSTYEEECYASDISHDSEIVSWITWFCSLSGNEYLVEVSEDFIEDDFNLTGLSSTVPFYREAIEMMLDIEPDEQKDTDISVIESSAEQLYGLIHQRYILTRQGLDKMADKYERGEFGYCPRYYCNATPVVPCGRVDTLGTETVKLYCLNCMDIYSPPSSKFQHLDGGFFGTTFPHMFLLLLYPDAYRRYTNGTFVPKIHGFKIHESSKNGPKNAWLRIRPTPSDSGSSTDEDEEGDDDEEGNRWNDFDNKAMAGIEQQTLTEDVTNVDDPVPPSTATDVAPPGVDSSTQI</sequence>
<evidence type="ECO:0000256" key="3">
    <source>
        <dbReference type="RuleBase" id="RU361268"/>
    </source>
</evidence>
<dbReference type="InterPro" id="IPR035991">
    <property type="entry name" value="Casein_kinase_II_beta-like"/>
</dbReference>
<dbReference type="InterPro" id="IPR000704">
    <property type="entry name" value="Casein_kinase_II_reg-sub"/>
</dbReference>
<comment type="similarity">
    <text evidence="1 3">Belongs to the casein kinase 2 subunit beta family.</text>
</comment>
<accession>A0ABR2VVP2</accession>
<evidence type="ECO:0000313" key="6">
    <source>
        <dbReference type="Proteomes" id="UP001479436"/>
    </source>
</evidence>
<protein>
    <recommendedName>
        <fullName evidence="3">Casein kinase II subunit beta</fullName>
        <shortName evidence="3">CK II beta</shortName>
    </recommendedName>
</protein>